<organism evidence="2 3">
    <name type="scientific">Kineococcus xinjiangensis</name>
    <dbReference type="NCBI Taxonomy" id="512762"/>
    <lineage>
        <taxon>Bacteria</taxon>
        <taxon>Bacillati</taxon>
        <taxon>Actinomycetota</taxon>
        <taxon>Actinomycetes</taxon>
        <taxon>Kineosporiales</taxon>
        <taxon>Kineosporiaceae</taxon>
        <taxon>Kineococcus</taxon>
    </lineage>
</organism>
<name>A0A2S6IBX3_9ACTN</name>
<evidence type="ECO:0000313" key="3">
    <source>
        <dbReference type="Proteomes" id="UP000239485"/>
    </source>
</evidence>
<evidence type="ECO:0000313" key="2">
    <source>
        <dbReference type="EMBL" id="PPK89820.1"/>
    </source>
</evidence>
<proteinExistence type="predicted"/>
<sequence>MWETWREEMRRWGRQQWLEWHAEHERRKEAANAQAQQEAAEHWQRIDQERRRLGIREGDIEQLQELLRQDRLQHPEESQSSQESDRRRAMRRQEVLTYPTLSLRHHAHLQRPEGVPEQQDPLTVGFGAADDAVALWDGSSQGAALVSWYHCDGRLAASTPLTTVSWPHRVQPLPDGQVLIIGSHTADGFSAAVYDASGRLVRAADVGKSVTHVLSTADGQVWIGYDNAVANEGEFRLHGLVRFDVELSPQWRYPLGTALPAFPTCQALNVNRHKAWMYDYASFHLVNIDGQQAVDHGRVPVDGAHGMLVEGDHAAAVGGYAGERDAITPLRLTADGIWLAGPPVRLVLPGGADLPQGLTQARYTCRGSELHLSIGAEWYRLDLDDLPTG</sequence>
<feature type="region of interest" description="Disordered" evidence="1">
    <location>
        <begin position="68"/>
        <end position="89"/>
    </location>
</feature>
<comment type="caution">
    <text evidence="2">The sequence shown here is derived from an EMBL/GenBank/DDBJ whole genome shotgun (WGS) entry which is preliminary data.</text>
</comment>
<dbReference type="AlphaFoldDB" id="A0A2S6IBX3"/>
<dbReference type="EMBL" id="PTJD01000030">
    <property type="protein sequence ID" value="PPK89820.1"/>
    <property type="molecule type" value="Genomic_DNA"/>
</dbReference>
<accession>A0A2S6IBX3</accession>
<dbReference type="Proteomes" id="UP000239485">
    <property type="component" value="Unassembled WGS sequence"/>
</dbReference>
<gene>
    <name evidence="2" type="ORF">CLV92_1309</name>
</gene>
<evidence type="ECO:0000256" key="1">
    <source>
        <dbReference type="SAM" id="MobiDB-lite"/>
    </source>
</evidence>
<dbReference type="RefSeq" id="WP_104435969.1">
    <property type="nucleotide sequence ID" value="NZ_PTJD01000030.1"/>
</dbReference>
<keyword evidence="3" id="KW-1185">Reference proteome</keyword>
<dbReference type="OrthoDB" id="6636929at2"/>
<reference evidence="2 3" key="1">
    <citation type="submission" date="2018-02" db="EMBL/GenBank/DDBJ databases">
        <title>Genomic Encyclopedia of Archaeal and Bacterial Type Strains, Phase II (KMG-II): from individual species to whole genera.</title>
        <authorList>
            <person name="Goeker M."/>
        </authorList>
    </citation>
    <scope>NUCLEOTIDE SEQUENCE [LARGE SCALE GENOMIC DNA]</scope>
    <source>
        <strain evidence="2 3">DSM 22857</strain>
    </source>
</reference>
<dbReference type="SUPFAM" id="SSF63829">
    <property type="entry name" value="Calcium-dependent phosphotriesterase"/>
    <property type="match status" value="1"/>
</dbReference>
<protein>
    <submittedName>
        <fullName evidence="2">YD repeat-containing protein</fullName>
    </submittedName>
</protein>